<evidence type="ECO:0000256" key="2">
    <source>
        <dbReference type="ARBA" id="ARBA00022840"/>
    </source>
</evidence>
<keyword evidence="2 4" id="KW-0067">ATP-binding</keyword>
<dbReference type="InterPro" id="IPR027417">
    <property type="entry name" value="P-loop_NTPase"/>
</dbReference>
<dbReference type="GO" id="GO:0016887">
    <property type="term" value="F:ATP hydrolysis activity"/>
    <property type="evidence" value="ECO:0007669"/>
    <property type="project" value="InterPro"/>
</dbReference>
<protein>
    <submittedName>
        <fullName evidence="4">ABC transporter ATP-binding protein</fullName>
    </submittedName>
</protein>
<evidence type="ECO:0000256" key="1">
    <source>
        <dbReference type="ARBA" id="ARBA00022741"/>
    </source>
</evidence>
<dbReference type="PROSITE" id="PS50893">
    <property type="entry name" value="ABC_TRANSPORTER_2"/>
    <property type="match status" value="1"/>
</dbReference>
<dbReference type="PANTHER" id="PTHR43158">
    <property type="entry name" value="SKFA PEPTIDE EXPORT ATP-BINDING PROTEIN SKFE"/>
    <property type="match status" value="1"/>
</dbReference>
<evidence type="ECO:0000259" key="3">
    <source>
        <dbReference type="PROSITE" id="PS50893"/>
    </source>
</evidence>
<dbReference type="GO" id="GO:0005524">
    <property type="term" value="F:ATP binding"/>
    <property type="evidence" value="ECO:0007669"/>
    <property type="project" value="UniProtKB-KW"/>
</dbReference>
<sequence>MNVQFDNVRKKFGSQTALNSLSFTMNGPKIVGLLGRNGAGKTTALNMMAGCIFPDNGSIVVNGSSPFAQPNNVCLINESGNFKKDFAIKETLKSASLFYPNWDQKRAEELLELFHLKKSKKVKSLSKGMESGLGITVGLASYSPVTIFDEPYIGLDAAARSRFYDLLIEEYERQPRLFILSTHLIDEAAKLFEDVFIIHKGALLLHQDVETLRSMSFSITGTKKDVTEYLNGKAPIHRNEFAGRITAYVYGSEWNRHEAELYRLDTDSIPIQELMVHLTDSRTGGKK</sequence>
<evidence type="ECO:0000313" key="4">
    <source>
        <dbReference type="EMBL" id="OAH53141.1"/>
    </source>
</evidence>
<dbReference type="EMBL" id="LQWZ01000036">
    <property type="protein sequence ID" value="OAH53141.1"/>
    <property type="molecule type" value="Genomic_DNA"/>
</dbReference>
<reference evidence="4 5" key="1">
    <citation type="submission" date="2016-01" db="EMBL/GenBank/DDBJ databases">
        <title>Investigation of taxonomic status of Bacillus aminovorans.</title>
        <authorList>
            <person name="Verma A."/>
            <person name="Pal Y."/>
            <person name="Krishnamurthi S."/>
        </authorList>
    </citation>
    <scope>NUCLEOTIDE SEQUENCE [LARGE SCALE GENOMIC DNA]</scope>
    <source>
        <strain evidence="4 5">DSM 4337</strain>
    </source>
</reference>
<dbReference type="SMART" id="SM00382">
    <property type="entry name" value="AAA"/>
    <property type="match status" value="1"/>
</dbReference>
<evidence type="ECO:0000313" key="5">
    <source>
        <dbReference type="Proteomes" id="UP000077271"/>
    </source>
</evidence>
<comment type="caution">
    <text evidence="4">The sequence shown here is derived from an EMBL/GenBank/DDBJ whole genome shotgun (WGS) entry which is preliminary data.</text>
</comment>
<dbReference type="Gene3D" id="3.40.50.300">
    <property type="entry name" value="P-loop containing nucleotide triphosphate hydrolases"/>
    <property type="match status" value="1"/>
</dbReference>
<organism evidence="4 5">
    <name type="scientific">Domibacillus aminovorans</name>
    <dbReference type="NCBI Taxonomy" id="29332"/>
    <lineage>
        <taxon>Bacteria</taxon>
        <taxon>Bacillati</taxon>
        <taxon>Bacillota</taxon>
        <taxon>Bacilli</taxon>
        <taxon>Bacillales</taxon>
        <taxon>Bacillaceae</taxon>
        <taxon>Domibacillus</taxon>
    </lineage>
</organism>
<proteinExistence type="predicted"/>
<name>A0A177KKN3_9BACI</name>
<dbReference type="Pfam" id="PF00005">
    <property type="entry name" value="ABC_tran"/>
    <property type="match status" value="1"/>
</dbReference>
<dbReference type="AlphaFoldDB" id="A0A177KKN3"/>
<accession>A0A177KKN3</accession>
<dbReference type="InterPro" id="IPR003439">
    <property type="entry name" value="ABC_transporter-like_ATP-bd"/>
</dbReference>
<feature type="domain" description="ABC transporter" evidence="3">
    <location>
        <begin position="3"/>
        <end position="225"/>
    </location>
</feature>
<dbReference type="RefSeq" id="WP_063975525.1">
    <property type="nucleotide sequence ID" value="NZ_LQWZ01000036.1"/>
</dbReference>
<dbReference type="InterPro" id="IPR003593">
    <property type="entry name" value="AAA+_ATPase"/>
</dbReference>
<keyword evidence="1" id="KW-0547">Nucleotide-binding</keyword>
<dbReference type="Proteomes" id="UP000077271">
    <property type="component" value="Unassembled WGS sequence"/>
</dbReference>
<dbReference type="SUPFAM" id="SSF52540">
    <property type="entry name" value="P-loop containing nucleoside triphosphate hydrolases"/>
    <property type="match status" value="1"/>
</dbReference>
<gene>
    <name evidence="4" type="ORF">AWH48_12355</name>
</gene>
<dbReference type="PANTHER" id="PTHR43158:SF5">
    <property type="entry name" value="ABC TRANSPORTER, ATP-BINDING PROTEIN"/>
    <property type="match status" value="1"/>
</dbReference>
<dbReference type="OrthoDB" id="9804819at2"/>